<dbReference type="AlphaFoldDB" id="A0A2H3JFG6"/>
<dbReference type="Proteomes" id="UP000218811">
    <property type="component" value="Unassembled WGS sequence"/>
</dbReference>
<dbReference type="EMBL" id="KB468074">
    <property type="protein sequence ID" value="PCH40631.1"/>
    <property type="molecule type" value="Genomic_DNA"/>
</dbReference>
<organism evidence="2 3">
    <name type="scientific">Wolfiporia cocos (strain MD-104)</name>
    <name type="common">Brown rot fungus</name>
    <dbReference type="NCBI Taxonomy" id="742152"/>
    <lineage>
        <taxon>Eukaryota</taxon>
        <taxon>Fungi</taxon>
        <taxon>Dikarya</taxon>
        <taxon>Basidiomycota</taxon>
        <taxon>Agaricomycotina</taxon>
        <taxon>Agaricomycetes</taxon>
        <taxon>Polyporales</taxon>
        <taxon>Phaeolaceae</taxon>
        <taxon>Wolfiporia</taxon>
    </lineage>
</organism>
<protein>
    <submittedName>
        <fullName evidence="2">Uncharacterized protein</fullName>
    </submittedName>
</protein>
<keyword evidence="3" id="KW-1185">Reference proteome</keyword>
<feature type="region of interest" description="Disordered" evidence="1">
    <location>
        <begin position="91"/>
        <end position="121"/>
    </location>
</feature>
<name>A0A2H3JFG6_WOLCO</name>
<gene>
    <name evidence="2" type="ORF">WOLCODRAFT_147054</name>
</gene>
<proteinExistence type="predicted"/>
<sequence>MVQKMASSHELSSQRWLSSVRTCLQTLQRFIVLAWSPLMFHLQIIPSAYNRDMTFVALPPIRWEIGMSDRGLALTIFCFLSLTAFMAQEGSSHDSHSDATNEGGTSGGGAATSTTPPGHSHNARVTAILRGLTGKSAGITTTEVARDEANRTFLNSARRKAGGTLPKAQIKRNVERTVQKGRKGRSTGPVRIQLLTVWPVGIKNGSLMQDIAPSKHVLAKLRNYGLGAIDTTDGFVFSKTWGPAKMHAFLREQLPHFFEHLATKDPWVLSISAEDDDGIKKYRLPYTLVSRSKRRLHAETGITHPTGEDYYFFKGRDGASWHESQIVIVNHQSAAPRKTIEPETYHQWGNNDKTPYDSDDSSSQETPSEDAYEVDVDNLKGNSR</sequence>
<accession>A0A2H3JFG6</accession>
<feature type="non-terminal residue" evidence="2">
    <location>
        <position position="1"/>
    </location>
</feature>
<evidence type="ECO:0000256" key="1">
    <source>
        <dbReference type="SAM" id="MobiDB-lite"/>
    </source>
</evidence>
<feature type="compositionally biased region" description="Acidic residues" evidence="1">
    <location>
        <begin position="357"/>
        <end position="376"/>
    </location>
</feature>
<evidence type="ECO:0000313" key="2">
    <source>
        <dbReference type="EMBL" id="PCH40631.1"/>
    </source>
</evidence>
<reference evidence="2 3" key="1">
    <citation type="journal article" date="2012" name="Science">
        <title>The Paleozoic origin of enzymatic lignin decomposition reconstructed from 31 fungal genomes.</title>
        <authorList>
            <person name="Floudas D."/>
            <person name="Binder M."/>
            <person name="Riley R."/>
            <person name="Barry K."/>
            <person name="Blanchette R.A."/>
            <person name="Henrissat B."/>
            <person name="Martinez A.T."/>
            <person name="Otillar R."/>
            <person name="Spatafora J.W."/>
            <person name="Yadav J.S."/>
            <person name="Aerts A."/>
            <person name="Benoit I."/>
            <person name="Boyd A."/>
            <person name="Carlson A."/>
            <person name="Copeland A."/>
            <person name="Coutinho P.M."/>
            <person name="de Vries R.P."/>
            <person name="Ferreira P."/>
            <person name="Findley K."/>
            <person name="Foster B."/>
            <person name="Gaskell J."/>
            <person name="Glotzer D."/>
            <person name="Gorecki P."/>
            <person name="Heitman J."/>
            <person name="Hesse C."/>
            <person name="Hori C."/>
            <person name="Igarashi K."/>
            <person name="Jurgens J.A."/>
            <person name="Kallen N."/>
            <person name="Kersten P."/>
            <person name="Kohler A."/>
            <person name="Kuees U."/>
            <person name="Kumar T.K.A."/>
            <person name="Kuo A."/>
            <person name="LaButti K."/>
            <person name="Larrondo L.F."/>
            <person name="Lindquist E."/>
            <person name="Ling A."/>
            <person name="Lombard V."/>
            <person name="Lucas S."/>
            <person name="Lundell T."/>
            <person name="Martin R."/>
            <person name="McLaughlin D.J."/>
            <person name="Morgenstern I."/>
            <person name="Morin E."/>
            <person name="Murat C."/>
            <person name="Nagy L.G."/>
            <person name="Nolan M."/>
            <person name="Ohm R.A."/>
            <person name="Patyshakuliyeva A."/>
            <person name="Rokas A."/>
            <person name="Ruiz-Duenas F.J."/>
            <person name="Sabat G."/>
            <person name="Salamov A."/>
            <person name="Samejima M."/>
            <person name="Schmutz J."/>
            <person name="Slot J.C."/>
            <person name="St John F."/>
            <person name="Stenlid J."/>
            <person name="Sun H."/>
            <person name="Sun S."/>
            <person name="Syed K."/>
            <person name="Tsang A."/>
            <person name="Wiebenga A."/>
            <person name="Young D."/>
            <person name="Pisabarro A."/>
            <person name="Eastwood D.C."/>
            <person name="Martin F."/>
            <person name="Cullen D."/>
            <person name="Grigoriev I.V."/>
            <person name="Hibbett D.S."/>
        </authorList>
    </citation>
    <scope>NUCLEOTIDE SEQUENCE [LARGE SCALE GENOMIC DNA]</scope>
    <source>
        <strain evidence="2 3">MD-104</strain>
    </source>
</reference>
<evidence type="ECO:0000313" key="3">
    <source>
        <dbReference type="Proteomes" id="UP000218811"/>
    </source>
</evidence>
<feature type="region of interest" description="Disordered" evidence="1">
    <location>
        <begin position="332"/>
        <end position="384"/>
    </location>
</feature>